<dbReference type="GO" id="GO:0005524">
    <property type="term" value="F:ATP binding"/>
    <property type="evidence" value="ECO:0007669"/>
    <property type="project" value="UniProtKB-UniRule"/>
</dbReference>
<keyword evidence="6 9" id="KW-0067">ATP-binding</keyword>
<dbReference type="STRING" id="5762.D2V347"/>
<dbReference type="InParanoid" id="D2V347"/>
<dbReference type="Gene3D" id="1.10.510.10">
    <property type="entry name" value="Transferase(Phosphotransferase) domain 1"/>
    <property type="match status" value="1"/>
</dbReference>
<dbReference type="PROSITE" id="PS50011">
    <property type="entry name" value="PROTEIN_KINASE_DOM"/>
    <property type="match status" value="1"/>
</dbReference>
<dbReference type="RefSeq" id="XP_002681457.1">
    <property type="nucleotide sequence ID" value="XM_002681411.1"/>
</dbReference>
<evidence type="ECO:0000256" key="5">
    <source>
        <dbReference type="ARBA" id="ARBA00022777"/>
    </source>
</evidence>
<gene>
    <name evidence="12" type="ORF">NAEGRDRAFT_30678</name>
</gene>
<reference evidence="12 13" key="1">
    <citation type="journal article" date="2010" name="Cell">
        <title>The genome of Naegleria gruberi illuminates early eukaryotic versatility.</title>
        <authorList>
            <person name="Fritz-Laylin L.K."/>
            <person name="Prochnik S.E."/>
            <person name="Ginger M.L."/>
            <person name="Dacks J.B."/>
            <person name="Carpenter M.L."/>
            <person name="Field M.C."/>
            <person name="Kuo A."/>
            <person name="Paredez A."/>
            <person name="Chapman J."/>
            <person name="Pham J."/>
            <person name="Shu S."/>
            <person name="Neupane R."/>
            <person name="Cipriano M."/>
            <person name="Mancuso J."/>
            <person name="Tu H."/>
            <person name="Salamov A."/>
            <person name="Lindquist E."/>
            <person name="Shapiro H."/>
            <person name="Lucas S."/>
            <person name="Grigoriev I.V."/>
            <person name="Cande W.Z."/>
            <person name="Fulton C."/>
            <person name="Rokhsar D.S."/>
            <person name="Dawson S.C."/>
        </authorList>
    </citation>
    <scope>NUCLEOTIDE SEQUENCE [LARGE SCALE GENOMIC DNA]</scope>
    <source>
        <strain evidence="12 13">NEG-M</strain>
    </source>
</reference>
<evidence type="ECO:0000256" key="8">
    <source>
        <dbReference type="ARBA" id="ARBA00048679"/>
    </source>
</evidence>
<dbReference type="PROSITE" id="PS00107">
    <property type="entry name" value="PROTEIN_KINASE_ATP"/>
    <property type="match status" value="1"/>
</dbReference>
<dbReference type="InterPro" id="IPR017441">
    <property type="entry name" value="Protein_kinase_ATP_BS"/>
</dbReference>
<comment type="catalytic activity">
    <reaction evidence="8">
        <text>L-seryl-[protein] + ATP = O-phospho-L-seryl-[protein] + ADP + H(+)</text>
        <dbReference type="Rhea" id="RHEA:17989"/>
        <dbReference type="Rhea" id="RHEA-COMP:9863"/>
        <dbReference type="Rhea" id="RHEA-COMP:11604"/>
        <dbReference type="ChEBI" id="CHEBI:15378"/>
        <dbReference type="ChEBI" id="CHEBI:29999"/>
        <dbReference type="ChEBI" id="CHEBI:30616"/>
        <dbReference type="ChEBI" id="CHEBI:83421"/>
        <dbReference type="ChEBI" id="CHEBI:456216"/>
        <dbReference type="EC" id="2.7.11.1"/>
    </reaction>
</comment>
<feature type="binding site" evidence="9">
    <location>
        <position position="44"/>
    </location>
    <ligand>
        <name>ATP</name>
        <dbReference type="ChEBI" id="CHEBI:30616"/>
    </ligand>
</feature>
<evidence type="ECO:0000259" key="11">
    <source>
        <dbReference type="PROSITE" id="PS50011"/>
    </source>
</evidence>
<evidence type="ECO:0000256" key="2">
    <source>
        <dbReference type="ARBA" id="ARBA00022527"/>
    </source>
</evidence>
<dbReference type="FunFam" id="1.10.510.10:FF:001023">
    <property type="entry name" value="Os07g0541700 protein"/>
    <property type="match status" value="1"/>
</dbReference>
<dbReference type="OMA" id="PFRNDEE"/>
<evidence type="ECO:0000256" key="10">
    <source>
        <dbReference type="RuleBase" id="RU000304"/>
    </source>
</evidence>
<dbReference type="InterPro" id="IPR011009">
    <property type="entry name" value="Kinase-like_dom_sf"/>
</dbReference>
<dbReference type="Gene3D" id="3.30.200.20">
    <property type="entry name" value="Phosphorylase Kinase, domain 1"/>
    <property type="match status" value="1"/>
</dbReference>
<dbReference type="eggNOG" id="KOG0192">
    <property type="taxonomic scope" value="Eukaryota"/>
</dbReference>
<evidence type="ECO:0000313" key="13">
    <source>
        <dbReference type="Proteomes" id="UP000006671"/>
    </source>
</evidence>
<dbReference type="PANTHER" id="PTHR44329:SF298">
    <property type="entry name" value="MIXED LINEAGE KINASE DOMAIN-LIKE PROTEIN"/>
    <property type="match status" value="1"/>
</dbReference>
<dbReference type="KEGG" id="ngr:NAEGRDRAFT_30678"/>
<protein>
    <recommendedName>
        <fullName evidence="1">non-specific serine/threonine protein kinase</fullName>
        <ecNumber evidence="1">2.7.11.1</ecNumber>
    </recommendedName>
</protein>
<keyword evidence="4 9" id="KW-0547">Nucleotide-binding</keyword>
<comment type="catalytic activity">
    <reaction evidence="7">
        <text>L-threonyl-[protein] + ATP = O-phospho-L-threonyl-[protein] + ADP + H(+)</text>
        <dbReference type="Rhea" id="RHEA:46608"/>
        <dbReference type="Rhea" id="RHEA-COMP:11060"/>
        <dbReference type="Rhea" id="RHEA-COMP:11605"/>
        <dbReference type="ChEBI" id="CHEBI:15378"/>
        <dbReference type="ChEBI" id="CHEBI:30013"/>
        <dbReference type="ChEBI" id="CHEBI:30616"/>
        <dbReference type="ChEBI" id="CHEBI:61977"/>
        <dbReference type="ChEBI" id="CHEBI:456216"/>
        <dbReference type="EC" id="2.7.11.1"/>
    </reaction>
</comment>
<dbReference type="OrthoDB" id="4062651at2759"/>
<keyword evidence="5" id="KW-0418">Kinase</keyword>
<dbReference type="GeneID" id="8852432"/>
<keyword evidence="13" id="KW-1185">Reference proteome</keyword>
<dbReference type="VEuPathDB" id="AmoebaDB:NAEGRDRAFT_30678"/>
<dbReference type="InterPro" id="IPR051681">
    <property type="entry name" value="Ser/Thr_Kinases-Pseudokinases"/>
</dbReference>
<comment type="similarity">
    <text evidence="10">Belongs to the protein kinase superfamily.</text>
</comment>
<dbReference type="InterPro" id="IPR000719">
    <property type="entry name" value="Prot_kinase_dom"/>
</dbReference>
<dbReference type="InterPro" id="IPR008271">
    <property type="entry name" value="Ser/Thr_kinase_AS"/>
</dbReference>
<evidence type="ECO:0000256" key="7">
    <source>
        <dbReference type="ARBA" id="ARBA00047899"/>
    </source>
</evidence>
<evidence type="ECO:0000256" key="9">
    <source>
        <dbReference type="PROSITE-ProRule" id="PRU10141"/>
    </source>
</evidence>
<evidence type="ECO:0000256" key="4">
    <source>
        <dbReference type="ARBA" id="ARBA00022741"/>
    </source>
</evidence>
<dbReference type="EC" id="2.7.11.1" evidence="1"/>
<evidence type="ECO:0000313" key="12">
    <source>
        <dbReference type="EMBL" id="EFC48713.1"/>
    </source>
</evidence>
<name>D2V347_NAEGR</name>
<organism evidence="13">
    <name type="scientific">Naegleria gruberi</name>
    <name type="common">Amoeba</name>
    <dbReference type="NCBI Taxonomy" id="5762"/>
    <lineage>
        <taxon>Eukaryota</taxon>
        <taxon>Discoba</taxon>
        <taxon>Heterolobosea</taxon>
        <taxon>Tetramitia</taxon>
        <taxon>Eutetramitia</taxon>
        <taxon>Vahlkampfiidae</taxon>
        <taxon>Naegleria</taxon>
    </lineage>
</organism>
<keyword evidence="3" id="KW-0808">Transferase</keyword>
<evidence type="ECO:0000256" key="3">
    <source>
        <dbReference type="ARBA" id="ARBA00022679"/>
    </source>
</evidence>
<keyword evidence="2 10" id="KW-0723">Serine/threonine-protein kinase</keyword>
<proteinExistence type="inferred from homology"/>
<dbReference type="CDD" id="cd13999">
    <property type="entry name" value="STKc_MAP3K-like"/>
    <property type="match status" value="1"/>
</dbReference>
<dbReference type="SMART" id="SM00220">
    <property type="entry name" value="S_TKc"/>
    <property type="match status" value="1"/>
</dbReference>
<dbReference type="GO" id="GO:0004674">
    <property type="term" value="F:protein serine/threonine kinase activity"/>
    <property type="evidence" value="ECO:0007669"/>
    <property type="project" value="UniProtKB-KW"/>
</dbReference>
<evidence type="ECO:0000256" key="6">
    <source>
        <dbReference type="ARBA" id="ARBA00022840"/>
    </source>
</evidence>
<feature type="domain" description="Protein kinase" evidence="11">
    <location>
        <begin position="17"/>
        <end position="320"/>
    </location>
</feature>
<dbReference type="AlphaFoldDB" id="D2V347"/>
<dbReference type="EMBL" id="GG738850">
    <property type="protein sequence ID" value="EFC48713.1"/>
    <property type="molecule type" value="Genomic_DNA"/>
</dbReference>
<dbReference type="FunFam" id="3.30.200.20:FF:000034">
    <property type="entry name" value="Kinase suppressor of Ras 1"/>
    <property type="match status" value="1"/>
</dbReference>
<dbReference type="SUPFAM" id="SSF56112">
    <property type="entry name" value="Protein kinase-like (PK-like)"/>
    <property type="match status" value="1"/>
</dbReference>
<dbReference type="Proteomes" id="UP000006671">
    <property type="component" value="Unassembled WGS sequence"/>
</dbReference>
<evidence type="ECO:0000256" key="1">
    <source>
        <dbReference type="ARBA" id="ARBA00012513"/>
    </source>
</evidence>
<dbReference type="PROSITE" id="PS00108">
    <property type="entry name" value="PROTEIN_KINASE_ST"/>
    <property type="match status" value="1"/>
</dbReference>
<dbReference type="Pfam" id="PF00069">
    <property type="entry name" value="Pkinase"/>
    <property type="match status" value="1"/>
</dbReference>
<dbReference type="PANTHER" id="PTHR44329">
    <property type="entry name" value="SERINE/THREONINE-PROTEIN KINASE TNNI3K-RELATED"/>
    <property type="match status" value="1"/>
</dbReference>
<dbReference type="PIRSF" id="PIRSF000654">
    <property type="entry name" value="Integrin-linked_kinase"/>
    <property type="match status" value="1"/>
</dbReference>
<sequence length="320" mass="36480">MNQNTVKSSVVIPVQDIEITKRIGEGGYGNVYKGLWVNTEVAIKSLKTAEGSFEFEKEAAILSRLRHPNIVSFYGVCITETSKYMITEFVKKGSLDKIIYKCKQNIEFLSLKEKINILIGVSNGMNYLHSLQPSVIHRDLKPANILLDESNNCKVCDFGLVKIIGNNQLQTSMTVNVGTLFYIGNEGLQGSSTKITHKVDVYSFGIVMYELYFLENPYLNAASSKIHHFRKATCEDQPYTVPMKVLNNERPIIPFRNDEELHEWMNVYGQETSAPFSVLKSVTEDYTKLMQQCWDMDPSNRPEFSDISKQLIQLRDKLSF</sequence>
<accession>D2V347</accession>